<dbReference type="PROSITE" id="PS50112">
    <property type="entry name" value="PAS"/>
    <property type="match status" value="1"/>
</dbReference>
<evidence type="ECO:0000256" key="12">
    <source>
        <dbReference type="ARBA" id="ARBA00022989"/>
    </source>
</evidence>
<evidence type="ECO:0000256" key="1">
    <source>
        <dbReference type="ARBA" id="ARBA00000085"/>
    </source>
</evidence>
<keyword evidence="12 18" id="KW-1133">Transmembrane helix</keyword>
<evidence type="ECO:0000256" key="16">
    <source>
        <dbReference type="ARBA" id="ARBA00073143"/>
    </source>
</evidence>
<dbReference type="InterPro" id="IPR003594">
    <property type="entry name" value="HATPase_dom"/>
</dbReference>
<dbReference type="Pfam" id="PF02518">
    <property type="entry name" value="HATPase_c"/>
    <property type="match status" value="1"/>
</dbReference>
<dbReference type="GO" id="GO:0006355">
    <property type="term" value="P:regulation of DNA-templated transcription"/>
    <property type="evidence" value="ECO:0007669"/>
    <property type="project" value="InterPro"/>
</dbReference>
<dbReference type="PANTHER" id="PTHR43065:SF10">
    <property type="entry name" value="PEROXIDE STRESS-ACTIVATED HISTIDINE KINASE MAK3"/>
    <property type="match status" value="1"/>
</dbReference>
<evidence type="ECO:0000256" key="11">
    <source>
        <dbReference type="ARBA" id="ARBA00022840"/>
    </source>
</evidence>
<comment type="catalytic activity">
    <reaction evidence="1">
        <text>ATP + protein L-histidine = ADP + protein N-phospho-L-histidine.</text>
        <dbReference type="EC" id="2.7.13.3"/>
    </reaction>
</comment>
<dbReference type="InterPro" id="IPR036097">
    <property type="entry name" value="HisK_dim/P_sf"/>
</dbReference>
<evidence type="ECO:0000256" key="17">
    <source>
        <dbReference type="SAM" id="MobiDB-lite"/>
    </source>
</evidence>
<dbReference type="AlphaFoldDB" id="A0A2W5N0X5"/>
<keyword evidence="14 18" id="KW-0472">Membrane</keyword>
<dbReference type="GO" id="GO:0005524">
    <property type="term" value="F:ATP binding"/>
    <property type="evidence" value="ECO:0007669"/>
    <property type="project" value="UniProtKB-KW"/>
</dbReference>
<dbReference type="CDD" id="cd00130">
    <property type="entry name" value="PAS"/>
    <property type="match status" value="1"/>
</dbReference>
<evidence type="ECO:0000256" key="15">
    <source>
        <dbReference type="ARBA" id="ARBA00059004"/>
    </source>
</evidence>
<name>A0A2W5N0X5_RHOSU</name>
<evidence type="ECO:0000256" key="14">
    <source>
        <dbReference type="ARBA" id="ARBA00023136"/>
    </source>
</evidence>
<evidence type="ECO:0000256" key="5">
    <source>
        <dbReference type="ARBA" id="ARBA00022519"/>
    </source>
</evidence>
<dbReference type="PRINTS" id="PR00344">
    <property type="entry name" value="BCTRLSENSOR"/>
</dbReference>
<feature type="domain" description="PAC" evidence="21">
    <location>
        <begin position="260"/>
        <end position="314"/>
    </location>
</feature>
<reference evidence="22 23" key="1">
    <citation type="submission" date="2017-08" db="EMBL/GenBank/DDBJ databases">
        <title>Infants hospitalized years apart are colonized by the same room-sourced microbial strains.</title>
        <authorList>
            <person name="Brooks B."/>
            <person name="Olm M.R."/>
            <person name="Firek B.A."/>
            <person name="Baker R."/>
            <person name="Thomas B.C."/>
            <person name="Morowitz M.J."/>
            <person name="Banfield J.F."/>
        </authorList>
    </citation>
    <scope>NUCLEOTIDE SEQUENCE [LARGE SCALE GENOMIC DNA]</scope>
    <source>
        <strain evidence="22">S2_005_002_R2_34</strain>
    </source>
</reference>
<dbReference type="SUPFAM" id="SSF55874">
    <property type="entry name" value="ATPase domain of HSP90 chaperone/DNA topoisomerase II/histidine kinase"/>
    <property type="match status" value="1"/>
</dbReference>
<dbReference type="CDD" id="cd00082">
    <property type="entry name" value="HisKA"/>
    <property type="match status" value="1"/>
</dbReference>
<dbReference type="PROSITE" id="PS50109">
    <property type="entry name" value="HIS_KIN"/>
    <property type="match status" value="1"/>
</dbReference>
<dbReference type="InterPro" id="IPR003661">
    <property type="entry name" value="HisK_dim/P_dom"/>
</dbReference>
<evidence type="ECO:0000256" key="10">
    <source>
        <dbReference type="ARBA" id="ARBA00022777"/>
    </source>
</evidence>
<evidence type="ECO:0000313" key="23">
    <source>
        <dbReference type="Proteomes" id="UP000249185"/>
    </source>
</evidence>
<dbReference type="SMART" id="SM00388">
    <property type="entry name" value="HisKA"/>
    <property type="match status" value="1"/>
</dbReference>
<dbReference type="InterPro" id="IPR036890">
    <property type="entry name" value="HATPase_C_sf"/>
</dbReference>
<keyword evidence="5" id="KW-0997">Cell inner membrane</keyword>
<dbReference type="InterPro" id="IPR000014">
    <property type="entry name" value="PAS"/>
</dbReference>
<dbReference type="InterPro" id="IPR000700">
    <property type="entry name" value="PAS-assoc_C"/>
</dbReference>
<accession>A0A2W5N0X5</accession>
<dbReference type="EC" id="2.7.13.3" evidence="3"/>
<dbReference type="Gene3D" id="1.10.287.130">
    <property type="match status" value="1"/>
</dbReference>
<evidence type="ECO:0000259" key="20">
    <source>
        <dbReference type="PROSITE" id="PS50112"/>
    </source>
</evidence>
<comment type="subcellular location">
    <subcellularLocation>
        <location evidence="2">Cell inner membrane</location>
        <topology evidence="2">Multi-pass membrane protein</topology>
    </subcellularLocation>
</comment>
<feature type="transmembrane region" description="Helical" evidence="18">
    <location>
        <begin position="112"/>
        <end position="129"/>
    </location>
</feature>
<keyword evidence="8 18" id="KW-0812">Transmembrane</keyword>
<dbReference type="InterPro" id="IPR005467">
    <property type="entry name" value="His_kinase_dom"/>
</dbReference>
<dbReference type="EMBL" id="QFPW01000019">
    <property type="protein sequence ID" value="PZQ47016.1"/>
    <property type="molecule type" value="Genomic_DNA"/>
</dbReference>
<evidence type="ECO:0000256" key="4">
    <source>
        <dbReference type="ARBA" id="ARBA00022475"/>
    </source>
</evidence>
<dbReference type="NCBIfam" id="TIGR00229">
    <property type="entry name" value="sensory_box"/>
    <property type="match status" value="1"/>
</dbReference>
<evidence type="ECO:0000313" key="22">
    <source>
        <dbReference type="EMBL" id="PZQ47016.1"/>
    </source>
</evidence>
<dbReference type="SMART" id="SM00387">
    <property type="entry name" value="HATPase_c"/>
    <property type="match status" value="1"/>
</dbReference>
<dbReference type="SUPFAM" id="SSF55785">
    <property type="entry name" value="PYP-like sensor domain (PAS domain)"/>
    <property type="match status" value="2"/>
</dbReference>
<dbReference type="InterPro" id="IPR013767">
    <property type="entry name" value="PAS_fold"/>
</dbReference>
<evidence type="ECO:0000256" key="18">
    <source>
        <dbReference type="SAM" id="Phobius"/>
    </source>
</evidence>
<feature type="transmembrane region" description="Helical" evidence="18">
    <location>
        <begin position="136"/>
        <end position="153"/>
    </location>
</feature>
<dbReference type="SUPFAM" id="SSF47384">
    <property type="entry name" value="Homodimeric domain of signal transducing histidine kinase"/>
    <property type="match status" value="1"/>
</dbReference>
<evidence type="ECO:0000259" key="21">
    <source>
        <dbReference type="PROSITE" id="PS50113"/>
    </source>
</evidence>
<evidence type="ECO:0000256" key="3">
    <source>
        <dbReference type="ARBA" id="ARBA00012438"/>
    </source>
</evidence>
<keyword evidence="4" id="KW-1003">Cell membrane</keyword>
<feature type="domain" description="Histidine kinase" evidence="19">
    <location>
        <begin position="490"/>
        <end position="704"/>
    </location>
</feature>
<dbReference type="Gene3D" id="3.30.565.10">
    <property type="entry name" value="Histidine kinase-like ATPase, C-terminal domain"/>
    <property type="match status" value="1"/>
</dbReference>
<dbReference type="GO" id="GO:0005886">
    <property type="term" value="C:plasma membrane"/>
    <property type="evidence" value="ECO:0007669"/>
    <property type="project" value="UniProtKB-SubCell"/>
</dbReference>
<dbReference type="SMART" id="SM00091">
    <property type="entry name" value="PAS"/>
    <property type="match status" value="1"/>
</dbReference>
<keyword evidence="11" id="KW-0067">ATP-binding</keyword>
<keyword evidence="6" id="KW-0597">Phosphoprotein</keyword>
<evidence type="ECO:0000256" key="9">
    <source>
        <dbReference type="ARBA" id="ARBA00022741"/>
    </source>
</evidence>
<proteinExistence type="predicted"/>
<comment type="function">
    <text evidence="15">Member of the two-component regulatory system DctB/DctD involved in the transport of C4-dicarboxylates. DctB functions as a membrane-associated protein kinase that phosphorylates DctD in response to environmental signals.</text>
</comment>
<dbReference type="Gene3D" id="3.30.450.20">
    <property type="entry name" value="PAS domain"/>
    <property type="match status" value="2"/>
</dbReference>
<dbReference type="Pfam" id="PF13426">
    <property type="entry name" value="PAS_9"/>
    <property type="match status" value="1"/>
</dbReference>
<feature type="region of interest" description="Disordered" evidence="17">
    <location>
        <begin position="42"/>
        <end position="62"/>
    </location>
</feature>
<dbReference type="InterPro" id="IPR004358">
    <property type="entry name" value="Sig_transdc_His_kin-like_C"/>
</dbReference>
<gene>
    <name evidence="22" type="ORF">DI556_18690</name>
</gene>
<feature type="domain" description="PAS" evidence="20">
    <location>
        <begin position="190"/>
        <end position="256"/>
    </location>
</feature>
<evidence type="ECO:0000256" key="7">
    <source>
        <dbReference type="ARBA" id="ARBA00022679"/>
    </source>
</evidence>
<evidence type="ECO:0000256" key="2">
    <source>
        <dbReference type="ARBA" id="ARBA00004429"/>
    </source>
</evidence>
<dbReference type="PROSITE" id="PS50113">
    <property type="entry name" value="PAC"/>
    <property type="match status" value="1"/>
</dbReference>
<sequence>MEGLLRSPGTSGVEQATPRAGLRRIARSFARLIPPFRVASGVARDRRPGTKAGTSAPGAANTGASASEVFLPATPDPPRPAPAGAPLSRGLLRAAAAALTLLIFLVDALSPLEGAVAVLYVVVVLIAARTGRRGDIVAAGLAGLAFTLVAYVASHGIGHVGAPSIRALVSVAAIAITAVLSLENRATTERLTATARLIDISHDMIFMRDPAGTITFWNRAAEQAYGWSAEEAVGENADALLSTRYPMPRPEVEKTLAETGRWEGTLRHRTRTGAEIVVESRWAPRTDRMGQVIGVLETNTDVTGRHAALAALVQSERRYRRMFEGSRVGVVEEDWSAVRADFDRLGLRDAEGLAAALAADPELLPRTRRNARIVRVNPAFRAMIGIGEETRASVDDILTGDDTSFVAVLGAFLRGERFLEGETEVARCDGGRVPVMFGINFPGPGETDGDVFVFVVDLTERRQAQDALLAAQADLAHAARVATLGELSASIAHEVNQPLMAVVTNGEAALRWLRRPEPDLGEVEAGLARIVGEGRRASEIVARIRGFLRKAPESRATLAPAELVEEALRLVAREIARAEIQVETRVAAGLPPVRGDRVALQQVLVNLALNAAQAMAGTPGPRRLAIRVAPAPEGVEIAVADSGPGIAPEDLERLFTPFFTTKTAGMGMGLAICRSTAESHGGKLVAESAPGRGATFRLILPAREEARSA</sequence>
<evidence type="ECO:0000256" key="6">
    <source>
        <dbReference type="ARBA" id="ARBA00022553"/>
    </source>
</evidence>
<dbReference type="FunFam" id="1.10.287.130:FF:000049">
    <property type="entry name" value="C4-dicarboxylate transport sensor protein DctB"/>
    <property type="match status" value="1"/>
</dbReference>
<keyword evidence="7" id="KW-0808">Transferase</keyword>
<dbReference type="InterPro" id="IPR035965">
    <property type="entry name" value="PAS-like_dom_sf"/>
</dbReference>
<evidence type="ECO:0000259" key="19">
    <source>
        <dbReference type="PROSITE" id="PS50109"/>
    </source>
</evidence>
<comment type="caution">
    <text evidence="22">The sequence shown here is derived from an EMBL/GenBank/DDBJ whole genome shotgun (WGS) entry which is preliminary data.</text>
</comment>
<keyword evidence="13" id="KW-0902">Two-component regulatory system</keyword>
<dbReference type="Proteomes" id="UP000249185">
    <property type="component" value="Unassembled WGS sequence"/>
</dbReference>
<evidence type="ECO:0000256" key="8">
    <source>
        <dbReference type="ARBA" id="ARBA00022692"/>
    </source>
</evidence>
<dbReference type="Pfam" id="PF00989">
    <property type="entry name" value="PAS"/>
    <property type="match status" value="1"/>
</dbReference>
<keyword evidence="9" id="KW-0547">Nucleotide-binding</keyword>
<evidence type="ECO:0000256" key="13">
    <source>
        <dbReference type="ARBA" id="ARBA00023012"/>
    </source>
</evidence>
<organism evidence="22 23">
    <name type="scientific">Rhodovulum sulfidophilum</name>
    <name type="common">Rhodobacter sulfidophilus</name>
    <dbReference type="NCBI Taxonomy" id="35806"/>
    <lineage>
        <taxon>Bacteria</taxon>
        <taxon>Pseudomonadati</taxon>
        <taxon>Pseudomonadota</taxon>
        <taxon>Alphaproteobacteria</taxon>
        <taxon>Rhodobacterales</taxon>
        <taxon>Paracoccaceae</taxon>
        <taxon>Rhodovulum</taxon>
    </lineage>
</organism>
<dbReference type="GO" id="GO:0000155">
    <property type="term" value="F:phosphorelay sensor kinase activity"/>
    <property type="evidence" value="ECO:0007669"/>
    <property type="project" value="InterPro"/>
</dbReference>
<dbReference type="PANTHER" id="PTHR43065">
    <property type="entry name" value="SENSOR HISTIDINE KINASE"/>
    <property type="match status" value="1"/>
</dbReference>
<keyword evidence="10 22" id="KW-0418">Kinase</keyword>
<protein>
    <recommendedName>
        <fullName evidence="16">C4-dicarboxylate transport sensor protein DctB</fullName>
        <ecNumber evidence="3">2.7.13.3</ecNumber>
    </recommendedName>
</protein>